<sequence length="1383" mass="158292">MSLLSWNCRGIGAREKRSQTRKLINTHKPSFLFIQESKSENINPKIIKTIWHNDDIEWLFSPSVGNSGGLISIWEKSAFQMESSHIQRNWIAIQGSIVHPRFRCLLINIYNPCNIEGRAVVWNDISEFCRINIFPTLIMGDFNEVLSSSERGSGLSSQEGVEDFRNFIQSLGLIDISSANGRFTWFHGNRKSRLDRCLVTSDWIQQYPNLSLQILNRTVSDHCPILAHSPATNWGPKPFRFLNCWVSHPNFLPTISLAWANAQNLPLPDKLKQLKLKLKEWNKSEFGAIDTKIKELEDLIQHFDDIANDRTLSDSELDSRKSVQMDLWSWLKKREAYWAQVSRSKWLKEGDRNTKFFHTLASIRRQKNSISSILIDNTNLVDCAGIKSEAVSYFQKIFQEDIKNRPKFENLEFKKLIPSQTNMLCEPFSLDEIDAAVASCDGNKAPGPDGFNFNFIKSAWEVIKQDVYDMVRRFWNTGYLPKGCNTAFIALIPKVESPMSFKDYRPISMVGCVYKIVSKILARRLQRVMDHLVGTLQSSFIGGRQILDGALVAGEIIDSCKRLKTEAVLLKLDFHKAFDSISWDYLDWVLEQMGFPDLWRAWMKSCVMSASASILINGSPTQPIKLQRGLRQGDPLSPFLFNLAVEPLNLLMKKGLNMRLWEGIASRPNGYIISHLQYADDTIIFCPPSMEYLCNIKKTLIAFQLASGLSVNFHKSALYGINVDHLWLETAAKTLLCRTGSLPFKYLGLPIGGNLSRIDTWDPIVDRMGKRLATWKGKMLSIGGRITLIKASLSSLPLYFMSLFPIPKGVIDKLVRIQRNFLWSGVEGKRALPLVAWEKLELPKILGGLGIGNLLQKNVALLFKWIWRLFNEPNAFWRGFIWDKYEYPQSLSFHDLKIPCNGGPWRSICNSVLKHPTASLFGLQKIRKNVGKGTQTAFWQEIWIGELPLKTLFPRLYRLTINPLATISSLGIWDGHEWHWVLPWQRALRPRDIEERDALHELLKDVVLDLTNDDYLVWTPNKSGVFSVKSATLELAKCSKFSSHEIIKGIWRGLVPHRVEIFCWLALLEKINTKSKLGRIGIIPIEDAVCVFCNIGLETTNHLLLHCEFSWKLWTWWLNIWGYSWAFPKSIKNAFAQWQIYGRGAFFKKIWHAIFFIIIWSLWKERNSRIFNNSNSSLEEIQDLILTRLCWWVKAWDDGFPFACSEVIRNPACLKWTQSKGCNFGTIGPTNLLKAAWSPPPSNHLQWNVDASFKPGLEHAAVGGVLRDENGCFVCLFSSPIPRLEINSAEIYAIFRALKISLSSDRIKAQHLIIVSDSANAVRWCNQDEGGPWNLNFMINYIRNARKAWLALTIIHKGRETNGVADTLAKQGLSRSDEFLAWL</sequence>
<evidence type="ECO:0000313" key="2">
    <source>
        <dbReference type="EMBL" id="CCA66222.1"/>
    </source>
</evidence>
<dbReference type="CDD" id="cd06222">
    <property type="entry name" value="RNase_H_like"/>
    <property type="match status" value="1"/>
</dbReference>
<dbReference type="InterPro" id="IPR043502">
    <property type="entry name" value="DNA/RNA_pol_sf"/>
</dbReference>
<dbReference type="EMBL" id="FR852878">
    <property type="protein sequence ID" value="CCA66222.1"/>
    <property type="molecule type" value="Genomic_DNA"/>
</dbReference>
<dbReference type="GO" id="GO:0004523">
    <property type="term" value="F:RNA-DNA hybrid ribonuclease activity"/>
    <property type="evidence" value="ECO:0007669"/>
    <property type="project" value="InterPro"/>
</dbReference>
<dbReference type="PANTHER" id="PTHR33116:SF78">
    <property type="entry name" value="OS12G0587133 PROTEIN"/>
    <property type="match status" value="1"/>
</dbReference>
<dbReference type="InterPro" id="IPR005135">
    <property type="entry name" value="Endo/exonuclease/phosphatase"/>
</dbReference>
<dbReference type="InterPro" id="IPR036397">
    <property type="entry name" value="RNaseH_sf"/>
</dbReference>
<proteinExistence type="predicted"/>
<dbReference type="InterPro" id="IPR026960">
    <property type="entry name" value="RVT-Znf"/>
</dbReference>
<dbReference type="InterPro" id="IPR002156">
    <property type="entry name" value="RNaseH_domain"/>
</dbReference>
<protein>
    <recommendedName>
        <fullName evidence="1">Reverse transcriptase domain-containing protein</fullName>
    </recommendedName>
</protein>
<dbReference type="PROSITE" id="PS50878">
    <property type="entry name" value="RT_POL"/>
    <property type="match status" value="1"/>
</dbReference>
<dbReference type="InterPro" id="IPR000477">
    <property type="entry name" value="RT_dom"/>
</dbReference>
<dbReference type="Pfam" id="PF13456">
    <property type="entry name" value="RVT_3"/>
    <property type="match status" value="1"/>
</dbReference>
<accession>F4NCM1</accession>
<dbReference type="GO" id="GO:0003676">
    <property type="term" value="F:nucleic acid binding"/>
    <property type="evidence" value="ECO:0007669"/>
    <property type="project" value="InterPro"/>
</dbReference>
<dbReference type="PANTHER" id="PTHR33116">
    <property type="entry name" value="REVERSE TRANSCRIPTASE ZINC-BINDING DOMAIN-CONTAINING PROTEIN-RELATED-RELATED"/>
    <property type="match status" value="1"/>
</dbReference>
<dbReference type="Pfam" id="PF13966">
    <property type="entry name" value="zf-RVT"/>
    <property type="match status" value="1"/>
</dbReference>
<dbReference type="InterPro" id="IPR012337">
    <property type="entry name" value="RNaseH-like_sf"/>
</dbReference>
<dbReference type="CDD" id="cd01650">
    <property type="entry name" value="RT_nLTR_like"/>
    <property type="match status" value="1"/>
</dbReference>
<feature type="domain" description="Reverse transcriptase" evidence="1">
    <location>
        <begin position="473"/>
        <end position="751"/>
    </location>
</feature>
<organism evidence="2">
    <name type="scientific">Beta vulgaris subsp. vulgaris</name>
    <name type="common">Beet</name>
    <dbReference type="NCBI Taxonomy" id="3555"/>
    <lineage>
        <taxon>Eukaryota</taxon>
        <taxon>Viridiplantae</taxon>
        <taxon>Streptophyta</taxon>
        <taxon>Embryophyta</taxon>
        <taxon>Tracheophyta</taxon>
        <taxon>Spermatophyta</taxon>
        <taxon>Magnoliopsida</taxon>
        <taxon>eudicotyledons</taxon>
        <taxon>Gunneridae</taxon>
        <taxon>Pentapetalae</taxon>
        <taxon>Caryophyllales</taxon>
        <taxon>Chenopodiaceae</taxon>
        <taxon>Betoideae</taxon>
        <taxon>Beta</taxon>
    </lineage>
</organism>
<name>F4NCM1_BETVV</name>
<dbReference type="Pfam" id="PF00078">
    <property type="entry name" value="RVT_1"/>
    <property type="match status" value="1"/>
</dbReference>
<dbReference type="Gene3D" id="3.60.10.10">
    <property type="entry name" value="Endonuclease/exonuclease/phosphatase"/>
    <property type="match status" value="1"/>
</dbReference>
<dbReference type="InterPro" id="IPR036691">
    <property type="entry name" value="Endo/exonu/phosph_ase_sf"/>
</dbReference>
<dbReference type="Gene3D" id="3.30.420.10">
    <property type="entry name" value="Ribonuclease H-like superfamily/Ribonuclease H"/>
    <property type="match status" value="1"/>
</dbReference>
<evidence type="ECO:0000259" key="1">
    <source>
        <dbReference type="PROSITE" id="PS50878"/>
    </source>
</evidence>
<dbReference type="SUPFAM" id="SSF56219">
    <property type="entry name" value="DNase I-like"/>
    <property type="match status" value="1"/>
</dbReference>
<reference evidence="2" key="1">
    <citation type="journal article" date="2014" name="Plant J.">
        <title>Profiling of extensively diversified plant LINEs reveals distinct plant-specific subclades.</title>
        <authorList>
            <person name="Heitkam T."/>
            <person name="Holtgrawe D."/>
            <person name="Dohm J.C."/>
            <person name="Minoche A.E."/>
            <person name="Himmelbauer H."/>
            <person name="Weisshaar B."/>
            <person name="Schmidt T."/>
        </authorList>
    </citation>
    <scope>NUCLEOTIDE SEQUENCE</scope>
</reference>
<dbReference type="SUPFAM" id="SSF53098">
    <property type="entry name" value="Ribonuclease H-like"/>
    <property type="match status" value="1"/>
</dbReference>
<dbReference type="Pfam" id="PF03372">
    <property type="entry name" value="Exo_endo_phos"/>
    <property type="match status" value="1"/>
</dbReference>
<dbReference type="SUPFAM" id="SSF56672">
    <property type="entry name" value="DNA/RNA polymerases"/>
    <property type="match status" value="1"/>
</dbReference>
<dbReference type="InterPro" id="IPR044730">
    <property type="entry name" value="RNase_H-like_dom_plant"/>
</dbReference>